<accession>A0A7S0DUQ2</accession>
<evidence type="ECO:0000256" key="2">
    <source>
        <dbReference type="ARBA" id="ARBA00010236"/>
    </source>
</evidence>
<protein>
    <recommendedName>
        <fullName evidence="4">Sulfotransferase domain-containing protein</fullName>
    </recommendedName>
</protein>
<dbReference type="AlphaFoldDB" id="A0A7S0DUQ2"/>
<dbReference type="PANTHER" id="PTHR45964:SF5">
    <property type="entry name" value="WSCD FAMILY MEMBER CG9164"/>
    <property type="match status" value="1"/>
</dbReference>
<organism evidence="3">
    <name type="scientific">Hanusia phi</name>
    <dbReference type="NCBI Taxonomy" id="3032"/>
    <lineage>
        <taxon>Eukaryota</taxon>
        <taxon>Cryptophyceae</taxon>
        <taxon>Pyrenomonadales</taxon>
        <taxon>Geminigeraceae</taxon>
        <taxon>Hanusia</taxon>
    </lineage>
</organism>
<dbReference type="EMBL" id="HBEO01000760">
    <property type="protein sequence ID" value="CAD8466029.1"/>
    <property type="molecule type" value="Transcribed_RNA"/>
</dbReference>
<name>A0A7S0DUQ2_9CRYP</name>
<dbReference type="InterPro" id="IPR051589">
    <property type="entry name" value="Sialate-O-sulfotransferase"/>
</dbReference>
<sequence>MLTRRVVLLMLRCFPTYPCILCLCALLAAFILLSSSVAHERVKSKTVLLATHKNVSRAHVGSGKTVFMVKREKAWHGFSSTRATSKFVSGRKQIGQRFIMKKMKKPRVIEAKNSSEIHCKLIQESAKRKRFLEKNELQHLGGHIALASFPSSGGSLARALIERSTGIWTGSDVKEYEQKNFAGEGVRHEAVWIVQTHWPDRPAPSFSVRRAVVLVRNPMHVMVTWFNMMATGARNRTLPKLVYKRYRSVWESFVKHELKVWTSFHDYWLKQKIAEVPVLVVRLEDLLGPRRDEVIDDVVAFAGANACGLKETHAACLSGLSGKDGEELGRELSLPQLFGPKLLAWVRNQTGSWACLLGYGREVLGEGWQKVCGTQPSQEPFAMAGRKREEQERGCRRHRWGAEHSGGFMLINRPQHFCLREYLCHHSRIGNMRMLERTPHVDGPNLKRILRMQGFRVEELRGG</sequence>
<evidence type="ECO:0008006" key="4">
    <source>
        <dbReference type="Google" id="ProtNLM"/>
    </source>
</evidence>
<gene>
    <name evidence="3" type="ORF">HPHI1048_LOCUS545</name>
</gene>
<evidence type="ECO:0000256" key="1">
    <source>
        <dbReference type="ARBA" id="ARBA00004229"/>
    </source>
</evidence>
<dbReference type="InterPro" id="IPR027417">
    <property type="entry name" value="P-loop_NTPase"/>
</dbReference>
<dbReference type="GO" id="GO:0009507">
    <property type="term" value="C:chloroplast"/>
    <property type="evidence" value="ECO:0007669"/>
    <property type="project" value="UniProtKB-SubCell"/>
</dbReference>
<dbReference type="Gene3D" id="3.40.50.300">
    <property type="entry name" value="P-loop containing nucleotide triphosphate hydrolases"/>
    <property type="match status" value="1"/>
</dbReference>
<comment type="similarity">
    <text evidence="2">Belongs to the WSCD family.</text>
</comment>
<evidence type="ECO:0000313" key="3">
    <source>
        <dbReference type="EMBL" id="CAD8466029.1"/>
    </source>
</evidence>
<dbReference type="PANTHER" id="PTHR45964">
    <property type="entry name" value="WSCD FAMILY MEMBER CG9164"/>
    <property type="match status" value="1"/>
</dbReference>
<reference evidence="3" key="1">
    <citation type="submission" date="2021-01" db="EMBL/GenBank/DDBJ databases">
        <authorList>
            <person name="Corre E."/>
            <person name="Pelletier E."/>
            <person name="Niang G."/>
            <person name="Scheremetjew M."/>
            <person name="Finn R."/>
            <person name="Kale V."/>
            <person name="Holt S."/>
            <person name="Cochrane G."/>
            <person name="Meng A."/>
            <person name="Brown T."/>
            <person name="Cohen L."/>
        </authorList>
    </citation>
    <scope>NUCLEOTIDE SEQUENCE</scope>
    <source>
        <strain evidence="3">CCMP325</strain>
    </source>
</reference>
<dbReference type="SUPFAM" id="SSF52540">
    <property type="entry name" value="P-loop containing nucleoside triphosphate hydrolases"/>
    <property type="match status" value="1"/>
</dbReference>
<comment type="subcellular location">
    <subcellularLocation>
        <location evidence="1">Plastid</location>
        <location evidence="1">Chloroplast</location>
    </subcellularLocation>
</comment>
<proteinExistence type="inferred from homology"/>